<evidence type="ECO:0000256" key="2">
    <source>
        <dbReference type="ARBA" id="ARBA00004651"/>
    </source>
</evidence>
<comment type="subcellular location">
    <subcellularLocation>
        <location evidence="2">Cell membrane</location>
        <topology evidence="2">Multi-pass membrane protein</topology>
    </subcellularLocation>
</comment>
<dbReference type="GO" id="GO:0016301">
    <property type="term" value="F:kinase activity"/>
    <property type="evidence" value="ECO:0007669"/>
    <property type="project" value="UniProtKB-KW"/>
</dbReference>
<dbReference type="SUPFAM" id="SSF55874">
    <property type="entry name" value="ATPase domain of HSP90 chaperone/DNA topoisomerase II/histidine kinase"/>
    <property type="match status" value="1"/>
</dbReference>
<dbReference type="CDD" id="cd00082">
    <property type="entry name" value="HisKA"/>
    <property type="match status" value="1"/>
</dbReference>
<dbReference type="InterPro" id="IPR036097">
    <property type="entry name" value="HisK_dim/P_sf"/>
</dbReference>
<dbReference type="Gene3D" id="3.30.565.10">
    <property type="entry name" value="Histidine kinase-like ATPase, C-terminal domain"/>
    <property type="match status" value="1"/>
</dbReference>
<dbReference type="Gene3D" id="6.10.340.10">
    <property type="match status" value="1"/>
</dbReference>
<keyword evidence="11 13" id="KW-0472">Membrane</keyword>
<evidence type="ECO:0000256" key="5">
    <source>
        <dbReference type="ARBA" id="ARBA00022553"/>
    </source>
</evidence>
<dbReference type="PANTHER" id="PTHR43065:SF47">
    <property type="match status" value="1"/>
</dbReference>
<gene>
    <name evidence="16" type="ORF">ACFSUF_02250</name>
</gene>
<accession>A0ABW5P8J6</accession>
<evidence type="ECO:0000256" key="6">
    <source>
        <dbReference type="ARBA" id="ARBA00022679"/>
    </source>
</evidence>
<evidence type="ECO:0000256" key="3">
    <source>
        <dbReference type="ARBA" id="ARBA00012438"/>
    </source>
</evidence>
<keyword evidence="13" id="KW-1133">Transmembrane helix</keyword>
<dbReference type="CDD" id="cd06225">
    <property type="entry name" value="HAMP"/>
    <property type="match status" value="1"/>
</dbReference>
<comment type="catalytic activity">
    <reaction evidence="1">
        <text>ATP + protein L-histidine = ADP + protein N-phospho-L-histidine.</text>
        <dbReference type="EC" id="2.7.13.3"/>
    </reaction>
</comment>
<keyword evidence="17" id="KW-1185">Reference proteome</keyword>
<reference evidence="17" key="1">
    <citation type="journal article" date="2019" name="Int. J. Syst. Evol. Microbiol.">
        <title>The Global Catalogue of Microorganisms (GCM) 10K type strain sequencing project: providing services to taxonomists for standard genome sequencing and annotation.</title>
        <authorList>
            <consortium name="The Broad Institute Genomics Platform"/>
            <consortium name="The Broad Institute Genome Sequencing Center for Infectious Disease"/>
            <person name="Wu L."/>
            <person name="Ma J."/>
        </authorList>
    </citation>
    <scope>NUCLEOTIDE SEQUENCE [LARGE SCALE GENOMIC DNA]</scope>
    <source>
        <strain evidence="17">KCTC 3950</strain>
    </source>
</reference>
<evidence type="ECO:0000256" key="12">
    <source>
        <dbReference type="SAM" id="Coils"/>
    </source>
</evidence>
<feature type="transmembrane region" description="Helical" evidence="13">
    <location>
        <begin position="165"/>
        <end position="187"/>
    </location>
</feature>
<comment type="caution">
    <text evidence="16">The sequence shown here is derived from an EMBL/GenBank/DDBJ whole genome shotgun (WGS) entry which is preliminary data.</text>
</comment>
<dbReference type="PROSITE" id="PS50885">
    <property type="entry name" value="HAMP"/>
    <property type="match status" value="1"/>
</dbReference>
<keyword evidence="13" id="KW-0812">Transmembrane</keyword>
<sequence length="504" mass="56063">MFRKLSLQNRVLILVSSVTILTMSVIVGFDSYSLQRSVEETYVSQLEGMTTAINGRYEESHSFKDVQQIFDYIQYKNSKVLQLTLYGQNEVHASTDRSRIGDKTPIGLIRQMEKDQATVIHLHDPATEIPIDRLTAPLKEDGATIGAIELILDTSENYALVRNRITFNIAVALTSTALLLIALWFIIRKLVIHPLLRIRAAAVSVKQGVPYDDITLHSSQELEEVATAFNEMVHDLEGRYRELQEAMTTIQEAQKQLVESEKMVALGSLVAGVSHEINTPIGIGVTAASFLDEKSRDFLKLYQQNQMKRSDLDEYLKTVSETTGMIQSNLQRASELVKSFKQVAVDSSAHVKRKFLVKAYVEEVLKSLQPQLKKKKHTISVKGDAGLELYTDPGVISQILTNFIMNSLIHAYSNDDQGQMVIEVTRAPGYALLHYSDDGKGMTPEVLAQIFDPFFTTNRSSGGTGLGMHIVYNLVTQSLGGTISCESHAGKGTDFTIQIPMNEG</sequence>
<dbReference type="RefSeq" id="WP_377599672.1">
    <property type="nucleotide sequence ID" value="NZ_JBHUME010000002.1"/>
</dbReference>
<evidence type="ECO:0000259" key="15">
    <source>
        <dbReference type="PROSITE" id="PS50885"/>
    </source>
</evidence>
<name>A0ABW5P8J6_9BACL</name>
<protein>
    <recommendedName>
        <fullName evidence="3">histidine kinase</fullName>
        <ecNumber evidence="3">2.7.13.3</ecNumber>
    </recommendedName>
</protein>
<evidence type="ECO:0000256" key="8">
    <source>
        <dbReference type="ARBA" id="ARBA00022777"/>
    </source>
</evidence>
<proteinExistence type="predicted"/>
<keyword evidence="8 16" id="KW-0418">Kinase</keyword>
<evidence type="ECO:0000256" key="4">
    <source>
        <dbReference type="ARBA" id="ARBA00022475"/>
    </source>
</evidence>
<organism evidence="16 17">
    <name type="scientific">Paenibacillus gansuensis</name>
    <dbReference type="NCBI Taxonomy" id="306542"/>
    <lineage>
        <taxon>Bacteria</taxon>
        <taxon>Bacillati</taxon>
        <taxon>Bacillota</taxon>
        <taxon>Bacilli</taxon>
        <taxon>Bacillales</taxon>
        <taxon>Paenibacillaceae</taxon>
        <taxon>Paenibacillus</taxon>
    </lineage>
</organism>
<dbReference type="EC" id="2.7.13.3" evidence="3"/>
<keyword evidence="6" id="KW-0808">Transferase</keyword>
<dbReference type="SUPFAM" id="SSF47384">
    <property type="entry name" value="Homodimeric domain of signal transducing histidine kinase"/>
    <property type="match status" value="1"/>
</dbReference>
<feature type="domain" description="Histidine kinase" evidence="14">
    <location>
        <begin position="272"/>
        <end position="503"/>
    </location>
</feature>
<dbReference type="InterPro" id="IPR004358">
    <property type="entry name" value="Sig_transdc_His_kin-like_C"/>
</dbReference>
<evidence type="ECO:0000313" key="17">
    <source>
        <dbReference type="Proteomes" id="UP001597541"/>
    </source>
</evidence>
<feature type="domain" description="HAMP" evidence="15">
    <location>
        <begin position="189"/>
        <end position="241"/>
    </location>
</feature>
<dbReference type="Pfam" id="PF00672">
    <property type="entry name" value="HAMP"/>
    <property type="match status" value="1"/>
</dbReference>
<dbReference type="InterPro" id="IPR003661">
    <property type="entry name" value="HisK_dim/P_dom"/>
</dbReference>
<keyword evidence="12" id="KW-0175">Coiled coil</keyword>
<evidence type="ECO:0000256" key="9">
    <source>
        <dbReference type="ARBA" id="ARBA00022840"/>
    </source>
</evidence>
<evidence type="ECO:0000256" key="11">
    <source>
        <dbReference type="ARBA" id="ARBA00023136"/>
    </source>
</evidence>
<dbReference type="InterPro" id="IPR003660">
    <property type="entry name" value="HAMP_dom"/>
</dbReference>
<feature type="transmembrane region" description="Helical" evidence="13">
    <location>
        <begin position="12"/>
        <end position="29"/>
    </location>
</feature>
<dbReference type="PANTHER" id="PTHR43065">
    <property type="entry name" value="SENSOR HISTIDINE KINASE"/>
    <property type="match status" value="1"/>
</dbReference>
<keyword evidence="10" id="KW-0902">Two-component regulatory system</keyword>
<dbReference type="InterPro" id="IPR005467">
    <property type="entry name" value="His_kinase_dom"/>
</dbReference>
<dbReference type="Pfam" id="PF02518">
    <property type="entry name" value="HATPase_c"/>
    <property type="match status" value="1"/>
</dbReference>
<dbReference type="SMART" id="SM00387">
    <property type="entry name" value="HATPase_c"/>
    <property type="match status" value="1"/>
</dbReference>
<evidence type="ECO:0000256" key="13">
    <source>
        <dbReference type="SAM" id="Phobius"/>
    </source>
</evidence>
<evidence type="ECO:0000313" key="16">
    <source>
        <dbReference type="EMBL" id="MFD2611238.1"/>
    </source>
</evidence>
<keyword evidence="5" id="KW-0597">Phosphoprotein</keyword>
<keyword evidence="4" id="KW-1003">Cell membrane</keyword>
<dbReference type="PRINTS" id="PR00344">
    <property type="entry name" value="BCTRLSENSOR"/>
</dbReference>
<keyword evidence="9" id="KW-0067">ATP-binding</keyword>
<evidence type="ECO:0000259" key="14">
    <source>
        <dbReference type="PROSITE" id="PS50109"/>
    </source>
</evidence>
<dbReference type="Gene3D" id="1.10.287.130">
    <property type="match status" value="1"/>
</dbReference>
<evidence type="ECO:0000256" key="10">
    <source>
        <dbReference type="ARBA" id="ARBA00023012"/>
    </source>
</evidence>
<dbReference type="PROSITE" id="PS50109">
    <property type="entry name" value="HIS_KIN"/>
    <property type="match status" value="1"/>
</dbReference>
<dbReference type="InterPro" id="IPR036890">
    <property type="entry name" value="HATPase_C_sf"/>
</dbReference>
<dbReference type="Proteomes" id="UP001597541">
    <property type="component" value="Unassembled WGS sequence"/>
</dbReference>
<feature type="coiled-coil region" evidence="12">
    <location>
        <begin position="226"/>
        <end position="263"/>
    </location>
</feature>
<evidence type="ECO:0000256" key="1">
    <source>
        <dbReference type="ARBA" id="ARBA00000085"/>
    </source>
</evidence>
<keyword evidence="7" id="KW-0547">Nucleotide-binding</keyword>
<dbReference type="SMART" id="SM00304">
    <property type="entry name" value="HAMP"/>
    <property type="match status" value="1"/>
</dbReference>
<evidence type="ECO:0000256" key="7">
    <source>
        <dbReference type="ARBA" id="ARBA00022741"/>
    </source>
</evidence>
<dbReference type="EMBL" id="JBHUME010000002">
    <property type="protein sequence ID" value="MFD2611238.1"/>
    <property type="molecule type" value="Genomic_DNA"/>
</dbReference>
<dbReference type="InterPro" id="IPR003594">
    <property type="entry name" value="HATPase_dom"/>
</dbReference>